<evidence type="ECO:0000313" key="9">
    <source>
        <dbReference type="EMBL" id="KAF2682635.1"/>
    </source>
</evidence>
<dbReference type="InterPro" id="IPR036855">
    <property type="entry name" value="Znf_CCCH_sf"/>
</dbReference>
<feature type="domain" description="Smr" evidence="8">
    <location>
        <begin position="608"/>
        <end position="689"/>
    </location>
</feature>
<dbReference type="SMART" id="SM01162">
    <property type="entry name" value="DUF1771"/>
    <property type="match status" value="1"/>
</dbReference>
<proteinExistence type="predicted"/>
<keyword evidence="2" id="KW-0677">Repeat</keyword>
<evidence type="ECO:0000256" key="3">
    <source>
        <dbReference type="ARBA" id="ARBA00022771"/>
    </source>
</evidence>
<dbReference type="PROSITE" id="PS50828">
    <property type="entry name" value="SMR"/>
    <property type="match status" value="1"/>
</dbReference>
<dbReference type="GO" id="GO:0008270">
    <property type="term" value="F:zinc ion binding"/>
    <property type="evidence" value="ECO:0007669"/>
    <property type="project" value="UniProtKB-KW"/>
</dbReference>
<dbReference type="PANTHER" id="PTHR13119:SF12">
    <property type="entry name" value="PROTEIN SUPPRESSOR OF SABLE"/>
    <property type="match status" value="1"/>
</dbReference>
<dbReference type="GO" id="GO:0005634">
    <property type="term" value="C:nucleus"/>
    <property type="evidence" value="ECO:0007669"/>
    <property type="project" value="TreeGrafter"/>
</dbReference>
<keyword evidence="4 5" id="KW-0862">Zinc</keyword>
<dbReference type="Gene3D" id="3.30.1370.110">
    <property type="match status" value="1"/>
</dbReference>
<dbReference type="InterPro" id="IPR036063">
    <property type="entry name" value="Smr_dom_sf"/>
</dbReference>
<dbReference type="OrthoDB" id="3247158at2759"/>
<feature type="region of interest" description="Disordered" evidence="6">
    <location>
        <begin position="57"/>
        <end position="135"/>
    </location>
</feature>
<feature type="domain" description="C3H1-type" evidence="7">
    <location>
        <begin position="280"/>
        <end position="304"/>
    </location>
</feature>
<sequence length="742" mass="80061">MVSDETYEAALPVLQDDTLDEEDRTDKLEELLRKETGLTGKPLENIVLDCLWRFRDAGSSSSSPPPSRHTVIRRPSPAPWQANRVPTPVNQSPRTIHPPPGFGVAPPGFARAKSSTASPFTSPRPSPRLAFSSPHIPHSPSLSAYQFSEGASPAAELYGDLGSDSVDWLVNDDAASTSSSSFMADGTLNAAAAEWIQPQTVDMGPYDMLRSILRDDRPDEEIEQALEANGYDLSASLITLMGAQALDGQQVPSTAPEQATFQVGKSMSPAFRPATPAGQAKSNIICKYFLSSGHCARADCRFSHDTTKTLCKYFMNGNCLAGNTCAFSHDVSALMARMAISDVSTPPLQAAIPNFQMQDYESFPTLHASSPGWTPQLSAAEPVSLEQLYGLSGGAKHPPPGLSPFPNFVPGNMSRPQSRPGSRQQSRATTPSVLAVDDNEAFPSLGSAAAAKSGKRHHGKRGGHGHNNKEHGTPNNLVDVVRMSPSPAPAQLRKGLRSAKSFTGARENSTAAQAIPAPQHIPWIGTGEQVNKAYMQARTEAFKHGSLRNKFLQSAAQAWNRSDSRAAKALSIRGQEQNNLMREAHRRAANILYEERNKDNGDSSELYVDLHGLHPEEAVSYLEDILLKHNTSPRPVYAITGTGHHSKNGKDKVGKAVRAFLNEWRYAFREFSVPGDRNNVGGILGIDPSSYDKSVAERVKESGNASGSSSEPDALGIKKDSKIKILKRDEVLADAPKGPRKG</sequence>
<accession>A0A6G1IWZ4</accession>
<evidence type="ECO:0000256" key="5">
    <source>
        <dbReference type="PROSITE-ProRule" id="PRU00723"/>
    </source>
</evidence>
<feature type="region of interest" description="Disordered" evidence="6">
    <location>
        <begin position="390"/>
        <end position="474"/>
    </location>
</feature>
<evidence type="ECO:0000256" key="1">
    <source>
        <dbReference type="ARBA" id="ARBA00022723"/>
    </source>
</evidence>
<feature type="compositionally biased region" description="Basic residues" evidence="6">
    <location>
        <begin position="453"/>
        <end position="466"/>
    </location>
</feature>
<feature type="region of interest" description="Disordered" evidence="6">
    <location>
        <begin position="694"/>
        <end position="720"/>
    </location>
</feature>
<dbReference type="Pfam" id="PF14608">
    <property type="entry name" value="zf-CCCH_2"/>
    <property type="match status" value="2"/>
</dbReference>
<organism evidence="9 10">
    <name type="scientific">Lentithecium fluviatile CBS 122367</name>
    <dbReference type="NCBI Taxonomy" id="1168545"/>
    <lineage>
        <taxon>Eukaryota</taxon>
        <taxon>Fungi</taxon>
        <taxon>Dikarya</taxon>
        <taxon>Ascomycota</taxon>
        <taxon>Pezizomycotina</taxon>
        <taxon>Dothideomycetes</taxon>
        <taxon>Pleosporomycetidae</taxon>
        <taxon>Pleosporales</taxon>
        <taxon>Massarineae</taxon>
        <taxon>Lentitheciaceae</taxon>
        <taxon>Lentithecium</taxon>
    </lineage>
</organism>
<evidence type="ECO:0000256" key="2">
    <source>
        <dbReference type="ARBA" id="ARBA00022737"/>
    </source>
</evidence>
<feature type="zinc finger region" description="C3H1-type" evidence="5">
    <location>
        <begin position="305"/>
        <end position="332"/>
    </location>
</feature>
<protein>
    <recommendedName>
        <fullName evidence="11">CCCH zinc finger and SMR domain-containing protein</fullName>
    </recommendedName>
</protein>
<keyword evidence="1 5" id="KW-0479">Metal-binding</keyword>
<gene>
    <name evidence="9" type="ORF">K458DRAFT_341320</name>
</gene>
<evidence type="ECO:0000259" key="8">
    <source>
        <dbReference type="PROSITE" id="PS50828"/>
    </source>
</evidence>
<dbReference type="SUPFAM" id="SSF160443">
    <property type="entry name" value="SMR domain-like"/>
    <property type="match status" value="1"/>
</dbReference>
<dbReference type="InterPro" id="IPR045124">
    <property type="entry name" value="Su(sable)-like"/>
</dbReference>
<dbReference type="InterPro" id="IPR002625">
    <property type="entry name" value="Smr_dom"/>
</dbReference>
<dbReference type="Proteomes" id="UP000799291">
    <property type="component" value="Unassembled WGS sequence"/>
</dbReference>
<feature type="zinc finger region" description="C3H1-type" evidence="5">
    <location>
        <begin position="280"/>
        <end position="304"/>
    </location>
</feature>
<dbReference type="AlphaFoldDB" id="A0A6G1IWZ4"/>
<dbReference type="SMART" id="SM00356">
    <property type="entry name" value="ZnF_C3H1"/>
    <property type="match status" value="2"/>
</dbReference>
<dbReference type="SMART" id="SM00463">
    <property type="entry name" value="SMR"/>
    <property type="match status" value="1"/>
</dbReference>
<dbReference type="GO" id="GO:0045892">
    <property type="term" value="P:negative regulation of DNA-templated transcription"/>
    <property type="evidence" value="ECO:0007669"/>
    <property type="project" value="InterPro"/>
</dbReference>
<dbReference type="PANTHER" id="PTHR13119">
    <property type="entry name" value="ZINC FINGER CCCH DOMAIN-CONTAINING PROTEI"/>
    <property type="match status" value="1"/>
</dbReference>
<feature type="compositionally biased region" description="Polar residues" evidence="6">
    <location>
        <begin position="113"/>
        <end position="123"/>
    </location>
</feature>
<dbReference type="InterPro" id="IPR000571">
    <property type="entry name" value="Znf_CCCH"/>
</dbReference>
<feature type="domain" description="C3H1-type" evidence="7">
    <location>
        <begin position="305"/>
        <end position="332"/>
    </location>
</feature>
<evidence type="ECO:0008006" key="11">
    <source>
        <dbReference type="Google" id="ProtNLM"/>
    </source>
</evidence>
<evidence type="ECO:0000256" key="4">
    <source>
        <dbReference type="ARBA" id="ARBA00022833"/>
    </source>
</evidence>
<dbReference type="InterPro" id="IPR013899">
    <property type="entry name" value="DUF1771"/>
</dbReference>
<keyword evidence="3 5" id="KW-0863">Zinc-finger</keyword>
<dbReference type="FunFam" id="3.30.1370.110:FF:000002">
    <property type="entry name" value="CCCH zinc finger and SMR domain protein"/>
    <property type="match status" value="1"/>
</dbReference>
<evidence type="ECO:0000259" key="7">
    <source>
        <dbReference type="PROSITE" id="PS50103"/>
    </source>
</evidence>
<dbReference type="PROSITE" id="PS50103">
    <property type="entry name" value="ZF_C3H1"/>
    <property type="match status" value="2"/>
</dbReference>
<evidence type="ECO:0000313" key="10">
    <source>
        <dbReference type="Proteomes" id="UP000799291"/>
    </source>
</evidence>
<dbReference type="SUPFAM" id="SSF90229">
    <property type="entry name" value="CCCH zinc finger"/>
    <property type="match status" value="1"/>
</dbReference>
<keyword evidence="10" id="KW-1185">Reference proteome</keyword>
<dbReference type="Gene3D" id="4.10.1000.10">
    <property type="entry name" value="Zinc finger, CCCH-type"/>
    <property type="match status" value="1"/>
</dbReference>
<reference evidence="9" key="1">
    <citation type="journal article" date="2020" name="Stud. Mycol.">
        <title>101 Dothideomycetes genomes: a test case for predicting lifestyles and emergence of pathogens.</title>
        <authorList>
            <person name="Haridas S."/>
            <person name="Albert R."/>
            <person name="Binder M."/>
            <person name="Bloem J."/>
            <person name="Labutti K."/>
            <person name="Salamov A."/>
            <person name="Andreopoulos B."/>
            <person name="Baker S."/>
            <person name="Barry K."/>
            <person name="Bills G."/>
            <person name="Bluhm B."/>
            <person name="Cannon C."/>
            <person name="Castanera R."/>
            <person name="Culley D."/>
            <person name="Daum C."/>
            <person name="Ezra D."/>
            <person name="Gonzalez J."/>
            <person name="Henrissat B."/>
            <person name="Kuo A."/>
            <person name="Liang C."/>
            <person name="Lipzen A."/>
            <person name="Lutzoni F."/>
            <person name="Magnuson J."/>
            <person name="Mondo S."/>
            <person name="Nolan M."/>
            <person name="Ohm R."/>
            <person name="Pangilinan J."/>
            <person name="Park H.-J."/>
            <person name="Ramirez L."/>
            <person name="Alfaro M."/>
            <person name="Sun H."/>
            <person name="Tritt A."/>
            <person name="Yoshinaga Y."/>
            <person name="Zwiers L.-H."/>
            <person name="Turgeon B."/>
            <person name="Goodwin S."/>
            <person name="Spatafora J."/>
            <person name="Crous P."/>
            <person name="Grigoriev I."/>
        </authorList>
    </citation>
    <scope>NUCLEOTIDE SEQUENCE</scope>
    <source>
        <strain evidence="9">CBS 122367</strain>
    </source>
</reference>
<evidence type="ECO:0000256" key="6">
    <source>
        <dbReference type="SAM" id="MobiDB-lite"/>
    </source>
</evidence>
<dbReference type="EMBL" id="MU005586">
    <property type="protein sequence ID" value="KAF2682635.1"/>
    <property type="molecule type" value="Genomic_DNA"/>
</dbReference>
<dbReference type="Pfam" id="PF08590">
    <property type="entry name" value="DUF1771"/>
    <property type="match status" value="1"/>
</dbReference>
<dbReference type="GO" id="GO:0003723">
    <property type="term" value="F:RNA binding"/>
    <property type="evidence" value="ECO:0007669"/>
    <property type="project" value="InterPro"/>
</dbReference>
<feature type="compositionally biased region" description="Polar residues" evidence="6">
    <location>
        <begin position="414"/>
        <end position="432"/>
    </location>
</feature>
<name>A0A6G1IWZ4_9PLEO</name>